<comment type="caution">
    <text evidence="1">The sequence shown here is derived from an EMBL/GenBank/DDBJ whole genome shotgun (WGS) entry which is preliminary data.</text>
</comment>
<reference evidence="1 2" key="1">
    <citation type="submission" date="2019-05" db="EMBL/GenBank/DDBJ databases">
        <authorList>
            <person name="Lee S.D."/>
        </authorList>
    </citation>
    <scope>NUCLEOTIDE SEQUENCE [LARGE SCALE GENOMIC DNA]</scope>
    <source>
        <strain evidence="1 2">C5-26</strain>
    </source>
</reference>
<protein>
    <submittedName>
        <fullName evidence="1">Uncharacterized protein</fullName>
    </submittedName>
</protein>
<dbReference type="EMBL" id="VCQV01000028">
    <property type="protein sequence ID" value="TWP34420.1"/>
    <property type="molecule type" value="Genomic_DNA"/>
</dbReference>
<name>A0A563DVW9_9MICO</name>
<sequence length="134" mass="14997">MAMSGHHVEADEGNVASQMARVRRISILTQPEPPQQPLFGAEVVEPTTYAREALRAKLTGITDLPKFERVSAAEVLKHQDEIRKVLREHSKRIEKDELDYWLPPVAARDADAANHGSGNNRVVAEDLKKLLEQP</sequence>
<organism evidence="1 2">
    <name type="scientific">Leekyejoonella antrihumi</name>
    <dbReference type="NCBI Taxonomy" id="1660198"/>
    <lineage>
        <taxon>Bacteria</taxon>
        <taxon>Bacillati</taxon>
        <taxon>Actinomycetota</taxon>
        <taxon>Actinomycetes</taxon>
        <taxon>Micrococcales</taxon>
        <taxon>Dermacoccaceae</taxon>
        <taxon>Leekyejoonella</taxon>
    </lineage>
</organism>
<dbReference type="RefSeq" id="WP_146318929.1">
    <property type="nucleotide sequence ID" value="NZ_VCQV01000028.1"/>
</dbReference>
<evidence type="ECO:0000313" key="1">
    <source>
        <dbReference type="EMBL" id="TWP34420.1"/>
    </source>
</evidence>
<dbReference type="AlphaFoldDB" id="A0A563DVW9"/>
<accession>A0A563DVW9</accession>
<reference evidence="1 2" key="2">
    <citation type="submission" date="2019-08" db="EMBL/GenBank/DDBJ databases">
        <title>Jejuicoccus antrihumi gen. nov., sp. nov., a new member of the family Dermacoccaceae isolated from a cave.</title>
        <authorList>
            <person name="Schumann P."/>
            <person name="Kim I.S."/>
        </authorList>
    </citation>
    <scope>NUCLEOTIDE SEQUENCE [LARGE SCALE GENOMIC DNA]</scope>
    <source>
        <strain evidence="1 2">C5-26</strain>
    </source>
</reference>
<gene>
    <name evidence="1" type="ORF">FGL98_17780</name>
</gene>
<evidence type="ECO:0000313" key="2">
    <source>
        <dbReference type="Proteomes" id="UP000320244"/>
    </source>
</evidence>
<dbReference type="Proteomes" id="UP000320244">
    <property type="component" value="Unassembled WGS sequence"/>
</dbReference>
<keyword evidence="2" id="KW-1185">Reference proteome</keyword>
<proteinExistence type="predicted"/>